<dbReference type="AlphaFoldDB" id="A0A0A8UZT6"/>
<proteinExistence type="predicted"/>
<keyword evidence="1" id="KW-0614">Plasmid</keyword>
<organism evidence="1 2">
    <name type="scientific">Legionella hackeliae</name>
    <dbReference type="NCBI Taxonomy" id="449"/>
    <lineage>
        <taxon>Bacteria</taxon>
        <taxon>Pseudomonadati</taxon>
        <taxon>Pseudomonadota</taxon>
        <taxon>Gammaproteobacteria</taxon>
        <taxon>Legionellales</taxon>
        <taxon>Legionellaceae</taxon>
        <taxon>Legionella</taxon>
    </lineage>
</organism>
<evidence type="ECO:0000313" key="2">
    <source>
        <dbReference type="Proteomes" id="UP000032803"/>
    </source>
</evidence>
<dbReference type="KEGG" id="lha:LHA_pA0035"/>
<reference evidence="2" key="1">
    <citation type="submission" date="2014-09" db="EMBL/GenBank/DDBJ databases">
        <authorList>
            <person name="Gomez-Valero L."/>
        </authorList>
    </citation>
    <scope>NUCLEOTIDE SEQUENCE [LARGE SCALE GENOMIC DNA]</scope>
    <source>
        <strain evidence="2">ATCC35250</strain>
        <plasmid evidence="2">II</plasmid>
    </source>
</reference>
<sequence>MYITLGTQSVEKQRFGLLKKITFAQDKMEKKLIKAPSNLILKNNGISIWHHRRFFNTNFDASHFLVK</sequence>
<dbReference type="EMBL" id="LN681226">
    <property type="protein sequence ID" value="CEK12284.1"/>
    <property type="molecule type" value="Genomic_DNA"/>
</dbReference>
<geneLocation type="plasmid" evidence="1 2">
    <name>II</name>
</geneLocation>
<keyword evidence="2" id="KW-1185">Reference proteome</keyword>
<name>A0A0A8UZT6_LEGHA</name>
<protein>
    <submittedName>
        <fullName evidence="1">Uncharacterized protein</fullName>
    </submittedName>
</protein>
<gene>
    <name evidence="1" type="ORF">LHA_pA0035</name>
</gene>
<accession>A0A0A8UZT6</accession>
<dbReference type="HOGENOM" id="CLU_2807158_0_0_6"/>
<dbReference type="Proteomes" id="UP000032803">
    <property type="component" value="Plasmid II"/>
</dbReference>
<evidence type="ECO:0000313" key="1">
    <source>
        <dbReference type="EMBL" id="CEK12284.1"/>
    </source>
</evidence>